<dbReference type="InterPro" id="IPR007867">
    <property type="entry name" value="GMC_OxRtase_C"/>
</dbReference>
<comment type="caution">
    <text evidence="8">The sequence shown here is derived from an EMBL/GenBank/DDBJ whole genome shotgun (WGS) entry which is preliminary data.</text>
</comment>
<keyword evidence="3" id="KW-0274">FAD</keyword>
<feature type="domain" description="Glucose-methanol-choline oxidoreductase C-terminal" evidence="7">
    <location>
        <begin position="519"/>
        <end position="652"/>
    </location>
</feature>
<comment type="similarity">
    <text evidence="1">Belongs to the GMC oxidoreductase family.</text>
</comment>
<gene>
    <name evidence="8" type="ORF">GF068_29105</name>
</gene>
<dbReference type="SUPFAM" id="SSF51905">
    <property type="entry name" value="FAD/NAD(P)-binding domain"/>
    <property type="match status" value="1"/>
</dbReference>
<dbReference type="GO" id="GO:0016614">
    <property type="term" value="F:oxidoreductase activity, acting on CH-OH group of donors"/>
    <property type="evidence" value="ECO:0007669"/>
    <property type="project" value="InterPro"/>
</dbReference>
<name>A0A6N7PYJ5_9BACT</name>
<evidence type="ECO:0000259" key="6">
    <source>
        <dbReference type="Pfam" id="PF00890"/>
    </source>
</evidence>
<dbReference type="GO" id="GO:0050660">
    <property type="term" value="F:flavin adenine dinucleotide binding"/>
    <property type="evidence" value="ECO:0007669"/>
    <property type="project" value="InterPro"/>
</dbReference>
<keyword evidence="4" id="KW-0560">Oxidoreductase</keyword>
<dbReference type="Pfam" id="PF00890">
    <property type="entry name" value="FAD_binding_2"/>
    <property type="match status" value="1"/>
</dbReference>
<dbReference type="Proteomes" id="UP000440224">
    <property type="component" value="Unassembled WGS sequence"/>
</dbReference>
<dbReference type="PANTHER" id="PTHR46056">
    <property type="entry name" value="LONG-CHAIN-ALCOHOL OXIDASE"/>
    <property type="match status" value="1"/>
</dbReference>
<dbReference type="InterPro" id="IPR003953">
    <property type="entry name" value="FAD-dep_OxRdtase_2_FAD-bd"/>
</dbReference>
<dbReference type="Pfam" id="PF05199">
    <property type="entry name" value="GMC_oxred_C"/>
    <property type="match status" value="1"/>
</dbReference>
<dbReference type="PANTHER" id="PTHR46056:SF12">
    <property type="entry name" value="LONG-CHAIN-ALCOHOL OXIDASE"/>
    <property type="match status" value="1"/>
</dbReference>
<dbReference type="OrthoDB" id="337582at2"/>
<reference evidence="8 9" key="1">
    <citation type="submission" date="2019-10" db="EMBL/GenBank/DDBJ databases">
        <title>A soil myxobacterium in the family Polyangiaceae.</title>
        <authorList>
            <person name="Li Y."/>
            <person name="Wang J."/>
        </authorList>
    </citation>
    <scope>NUCLEOTIDE SEQUENCE [LARGE SCALE GENOMIC DNA]</scope>
    <source>
        <strain evidence="8 9">DSM 14734</strain>
    </source>
</reference>
<feature type="domain" description="Glucose-methanol-choline oxidoreductase N-terminal" evidence="5">
    <location>
        <begin position="224"/>
        <end position="445"/>
    </location>
</feature>
<evidence type="ECO:0000256" key="4">
    <source>
        <dbReference type="ARBA" id="ARBA00023002"/>
    </source>
</evidence>
<keyword evidence="2" id="KW-0285">Flavoprotein</keyword>
<evidence type="ECO:0000256" key="1">
    <source>
        <dbReference type="ARBA" id="ARBA00010790"/>
    </source>
</evidence>
<dbReference type="Gene3D" id="3.50.50.60">
    <property type="entry name" value="FAD/NAD(P)-binding domain"/>
    <property type="match status" value="2"/>
</dbReference>
<dbReference type="AlphaFoldDB" id="A0A6N7PYJ5"/>
<evidence type="ECO:0000259" key="7">
    <source>
        <dbReference type="Pfam" id="PF05199"/>
    </source>
</evidence>
<protein>
    <submittedName>
        <fullName evidence="8">FAD-dependent oxidoreductase</fullName>
    </submittedName>
</protein>
<proteinExistence type="inferred from homology"/>
<dbReference type="InterPro" id="IPR000172">
    <property type="entry name" value="GMC_OxRdtase_N"/>
</dbReference>
<accession>A0A6N7PYJ5</accession>
<sequence length="664" mass="71772">MVAHPEPSLSVPLPKAQPAQAGHEAWLSARELDILTAVAEAAIPPGAFLEGAGRKTAEATVRYLSDIPRDAIRVFQAALWAVELSTVPTKRRPFSALAPEERLSALERFEQSRLLPIREVLRVLLTPLKAMHFDRPEMFRHVGCRYELETVRDENPRWLARVTDGRDVSADLDLECEVVVVGTGAGGAAAAYELASRGRAVLLLEEGHYHRRSSFNGRPSRAYRDLYRDKGMTVALGGNVNIPVWAGRAVGGSTVINSGTCYRAPARTFAYWRDHHGLPGDFSPEGLGPYYERVEAMLGVAPASPLHLGKIAGIIARGAEHLGLHHHALNRNAPDCDGQGICCFGCPTGAKRSTDVSYVPAALSKGAELVTAARVDFVDIVAGRARGVTATLGAERRDGRAPRLRVRADAVVVAGGTLMTPLLLRRSGACLSSGMLGKNLSIHPASKVMALFDDRVDQWNGIPQGYSIDQFAEEGLLFEGGSLPFDVAALGVPWSGPRYVELMEKYPYLATFGFMIQDHSRGEVRAGPGGRPLPLYRMNGRDTRLLQRGVEILCEVFQAAGARRVLPFVAGHDEVSSKQALDRLRSSRIQPGDIEVTAYHPLGTCRIGTNPARSCLGPDHEAHDVAGLYVCDGSAIPSSLGVNPQMTIMAMALRAAEILHQRLG</sequence>
<dbReference type="Pfam" id="PF00732">
    <property type="entry name" value="GMC_oxred_N"/>
    <property type="match status" value="1"/>
</dbReference>
<organism evidence="8 9">
    <name type="scientific">Polyangium spumosum</name>
    <dbReference type="NCBI Taxonomy" id="889282"/>
    <lineage>
        <taxon>Bacteria</taxon>
        <taxon>Pseudomonadati</taxon>
        <taxon>Myxococcota</taxon>
        <taxon>Polyangia</taxon>
        <taxon>Polyangiales</taxon>
        <taxon>Polyangiaceae</taxon>
        <taxon>Polyangium</taxon>
    </lineage>
</organism>
<evidence type="ECO:0000256" key="3">
    <source>
        <dbReference type="ARBA" id="ARBA00022827"/>
    </source>
</evidence>
<feature type="domain" description="FAD-dependent oxidoreductase 2 FAD-binding" evidence="6">
    <location>
        <begin position="178"/>
        <end position="212"/>
    </location>
</feature>
<evidence type="ECO:0000313" key="8">
    <source>
        <dbReference type="EMBL" id="MRG95946.1"/>
    </source>
</evidence>
<dbReference type="RefSeq" id="WP_153822750.1">
    <property type="nucleotide sequence ID" value="NZ_WJIE01000009.1"/>
</dbReference>
<keyword evidence="9" id="KW-1185">Reference proteome</keyword>
<evidence type="ECO:0000256" key="2">
    <source>
        <dbReference type="ARBA" id="ARBA00022630"/>
    </source>
</evidence>
<evidence type="ECO:0000259" key="5">
    <source>
        <dbReference type="Pfam" id="PF00732"/>
    </source>
</evidence>
<dbReference type="EMBL" id="WJIE01000009">
    <property type="protein sequence ID" value="MRG95946.1"/>
    <property type="molecule type" value="Genomic_DNA"/>
</dbReference>
<evidence type="ECO:0000313" key="9">
    <source>
        <dbReference type="Proteomes" id="UP000440224"/>
    </source>
</evidence>
<dbReference type="InterPro" id="IPR036188">
    <property type="entry name" value="FAD/NAD-bd_sf"/>
</dbReference>